<feature type="transmembrane region" description="Helical" evidence="8">
    <location>
        <begin position="344"/>
        <end position="363"/>
    </location>
</feature>
<dbReference type="Gene3D" id="1.20.1250.20">
    <property type="entry name" value="MFS general substrate transporter like domains"/>
    <property type="match status" value="1"/>
</dbReference>
<keyword evidence="5 8" id="KW-1133">Transmembrane helix</keyword>
<evidence type="ECO:0000256" key="5">
    <source>
        <dbReference type="ARBA" id="ARBA00022989"/>
    </source>
</evidence>
<keyword evidence="6 8" id="KW-0472">Membrane</keyword>
<evidence type="ECO:0000256" key="4">
    <source>
        <dbReference type="ARBA" id="ARBA00022692"/>
    </source>
</evidence>
<feature type="transmembrane region" description="Helical" evidence="8">
    <location>
        <begin position="184"/>
        <end position="206"/>
    </location>
</feature>
<evidence type="ECO:0000256" key="2">
    <source>
        <dbReference type="ARBA" id="ARBA00010992"/>
    </source>
</evidence>
<dbReference type="PROSITE" id="PS00217">
    <property type="entry name" value="SUGAR_TRANSPORT_2"/>
    <property type="match status" value="1"/>
</dbReference>
<dbReference type="InterPro" id="IPR020846">
    <property type="entry name" value="MFS_dom"/>
</dbReference>
<evidence type="ECO:0000256" key="7">
    <source>
        <dbReference type="RuleBase" id="RU003346"/>
    </source>
</evidence>
<sequence length="530" mass="57744">MQENDQCKYEKQEHKVWDLRSLERWIWEQEGACVVVLRAFYKETAAASLKQHSLCEGLFCLRLSPRAMGTMTPFLVYSITSHALGSAMFGYHIGEINPIALSISCQYGSKKSNHFTPAFLDCIKMTEEQVGAVVAVFAIGGLVGSLCAGSLIDRYGRRKVSLLNCSVFLLGSLFMASANGLTALVLGRFVVGIGSGVSMVSVPIYLSEVSPQQIRGTVGVMTQISIVLGIMLAQVLGVFLTEGMLWRYILLVGFILALLQFAMLTATVESPKWLALQPGKLPLAHQALSKIRACIDVDDEVRMWKGADRNRAGDQDLLSDASPHATLSLREFATRQEYRSAIRIILITQLAQQLTGTNAVIFYSTAILSRLLPKLSAWIAVLIQMVNFLVTLLAAHLIERSGRRALLLMSLAGMCVFSLSLCIGLERSMPYLSAASAVGMIGSFGLGLGPIPFLLANELLDVEAVGFAQSLGLSVNWIGTFTIGILFPVLRHAMGGYVFSIFCVVAALSFLAVLRYLPKSSRRIVSETDP</sequence>
<comment type="caution">
    <text evidence="10">The sequence shown here is derived from an EMBL/GenBank/DDBJ whole genome shotgun (WGS) entry which is preliminary data.</text>
</comment>
<dbReference type="InterPro" id="IPR005828">
    <property type="entry name" value="MFS_sugar_transport-like"/>
</dbReference>
<evidence type="ECO:0000313" key="10">
    <source>
        <dbReference type="EMBL" id="ORY73693.1"/>
    </source>
</evidence>
<organism evidence="10 11">
    <name type="scientific">Protomyces lactucae-debilis</name>
    <dbReference type="NCBI Taxonomy" id="2754530"/>
    <lineage>
        <taxon>Eukaryota</taxon>
        <taxon>Fungi</taxon>
        <taxon>Dikarya</taxon>
        <taxon>Ascomycota</taxon>
        <taxon>Taphrinomycotina</taxon>
        <taxon>Taphrinomycetes</taxon>
        <taxon>Taphrinales</taxon>
        <taxon>Protomycetaceae</taxon>
        <taxon>Protomyces</taxon>
    </lineage>
</organism>
<feature type="domain" description="Major facilitator superfamily (MFS) profile" evidence="9">
    <location>
        <begin position="78"/>
        <end position="521"/>
    </location>
</feature>
<dbReference type="Pfam" id="PF00083">
    <property type="entry name" value="Sugar_tr"/>
    <property type="match status" value="1"/>
</dbReference>
<feature type="transmembrane region" description="Helical" evidence="8">
    <location>
        <begin position="375"/>
        <end position="398"/>
    </location>
</feature>
<feature type="transmembrane region" description="Helical" evidence="8">
    <location>
        <begin position="431"/>
        <end position="455"/>
    </location>
</feature>
<dbReference type="InterPro" id="IPR045263">
    <property type="entry name" value="GLUT"/>
</dbReference>
<feature type="transmembrane region" description="Helical" evidence="8">
    <location>
        <begin position="405"/>
        <end position="425"/>
    </location>
</feature>
<name>A0A1Y2EQ21_PROLT</name>
<dbReference type="PRINTS" id="PR00171">
    <property type="entry name" value="SUGRTRNSPORT"/>
</dbReference>
<feature type="transmembrane region" description="Helical" evidence="8">
    <location>
        <begin position="218"/>
        <end position="239"/>
    </location>
</feature>
<dbReference type="OMA" id="WAITASF"/>
<comment type="similarity">
    <text evidence="2 7">Belongs to the major facilitator superfamily. Sugar transporter (TC 2.A.1.1) family.</text>
</comment>
<feature type="transmembrane region" description="Helical" evidence="8">
    <location>
        <begin position="496"/>
        <end position="517"/>
    </location>
</feature>
<comment type="subcellular location">
    <subcellularLocation>
        <location evidence="1">Membrane</location>
        <topology evidence="1">Multi-pass membrane protein</topology>
    </subcellularLocation>
</comment>
<keyword evidence="11" id="KW-1185">Reference proteome</keyword>
<reference evidence="10 11" key="1">
    <citation type="submission" date="2016-07" db="EMBL/GenBank/DDBJ databases">
        <title>Pervasive Adenine N6-methylation of Active Genes in Fungi.</title>
        <authorList>
            <consortium name="DOE Joint Genome Institute"/>
            <person name="Mondo S.J."/>
            <person name="Dannebaum R.O."/>
            <person name="Kuo R.C."/>
            <person name="Labutti K."/>
            <person name="Haridas S."/>
            <person name="Kuo A."/>
            <person name="Salamov A."/>
            <person name="Ahrendt S.R."/>
            <person name="Lipzen A."/>
            <person name="Sullivan W."/>
            <person name="Andreopoulos W.B."/>
            <person name="Clum A."/>
            <person name="Lindquist E."/>
            <person name="Daum C."/>
            <person name="Ramamoorthy G.K."/>
            <person name="Gryganskyi A."/>
            <person name="Culley D."/>
            <person name="Magnuson J.K."/>
            <person name="James T.Y."/>
            <person name="O'Malley M.A."/>
            <person name="Stajich J.E."/>
            <person name="Spatafora J.W."/>
            <person name="Visel A."/>
            <person name="Grigoriev I.V."/>
        </authorList>
    </citation>
    <scope>NUCLEOTIDE SEQUENCE [LARGE SCALE GENOMIC DNA]</scope>
    <source>
        <strain evidence="10 11">12-1054</strain>
    </source>
</reference>
<dbReference type="PANTHER" id="PTHR23503:SF8">
    <property type="entry name" value="FACILITATED GLUCOSE TRANSPORTER PROTEIN 1"/>
    <property type="match status" value="1"/>
</dbReference>
<dbReference type="GeneID" id="63786889"/>
<evidence type="ECO:0000256" key="1">
    <source>
        <dbReference type="ARBA" id="ARBA00004141"/>
    </source>
</evidence>
<evidence type="ECO:0000313" key="11">
    <source>
        <dbReference type="Proteomes" id="UP000193685"/>
    </source>
</evidence>
<dbReference type="SUPFAM" id="SSF103473">
    <property type="entry name" value="MFS general substrate transporter"/>
    <property type="match status" value="1"/>
</dbReference>
<dbReference type="RefSeq" id="XP_040721873.1">
    <property type="nucleotide sequence ID" value="XM_040870290.1"/>
</dbReference>
<evidence type="ECO:0000259" key="9">
    <source>
        <dbReference type="PROSITE" id="PS50850"/>
    </source>
</evidence>
<dbReference type="PANTHER" id="PTHR23503">
    <property type="entry name" value="SOLUTE CARRIER FAMILY 2"/>
    <property type="match status" value="1"/>
</dbReference>
<dbReference type="PROSITE" id="PS50850">
    <property type="entry name" value="MFS"/>
    <property type="match status" value="1"/>
</dbReference>
<dbReference type="GO" id="GO:0015149">
    <property type="term" value="F:hexose transmembrane transporter activity"/>
    <property type="evidence" value="ECO:0007669"/>
    <property type="project" value="TreeGrafter"/>
</dbReference>
<dbReference type="InterPro" id="IPR036259">
    <property type="entry name" value="MFS_trans_sf"/>
</dbReference>
<accession>A0A1Y2EQ21</accession>
<evidence type="ECO:0000256" key="3">
    <source>
        <dbReference type="ARBA" id="ARBA00022448"/>
    </source>
</evidence>
<dbReference type="NCBIfam" id="TIGR00879">
    <property type="entry name" value="SP"/>
    <property type="match status" value="1"/>
</dbReference>
<evidence type="ECO:0000256" key="8">
    <source>
        <dbReference type="SAM" id="Phobius"/>
    </source>
</evidence>
<keyword evidence="4 8" id="KW-0812">Transmembrane</keyword>
<dbReference type="InterPro" id="IPR003663">
    <property type="entry name" value="Sugar/inositol_transpt"/>
</dbReference>
<feature type="transmembrane region" description="Helical" evidence="8">
    <location>
        <begin position="467"/>
        <end position="490"/>
    </location>
</feature>
<feature type="transmembrane region" description="Helical" evidence="8">
    <location>
        <begin position="245"/>
        <end position="264"/>
    </location>
</feature>
<dbReference type="STRING" id="56484.A0A1Y2EQ21"/>
<dbReference type="OrthoDB" id="4540492at2759"/>
<dbReference type="GO" id="GO:0016020">
    <property type="term" value="C:membrane"/>
    <property type="evidence" value="ECO:0007669"/>
    <property type="project" value="UniProtKB-SubCell"/>
</dbReference>
<evidence type="ECO:0000256" key="6">
    <source>
        <dbReference type="ARBA" id="ARBA00023136"/>
    </source>
</evidence>
<proteinExistence type="inferred from homology"/>
<dbReference type="Proteomes" id="UP000193685">
    <property type="component" value="Unassembled WGS sequence"/>
</dbReference>
<protein>
    <submittedName>
        <fullName evidence="10">General substrate transporter</fullName>
    </submittedName>
</protein>
<keyword evidence="3 7" id="KW-0813">Transport</keyword>
<gene>
    <name evidence="10" type="ORF">BCR37DRAFT_384738</name>
</gene>
<dbReference type="InterPro" id="IPR005829">
    <property type="entry name" value="Sugar_transporter_CS"/>
</dbReference>
<dbReference type="EMBL" id="MCFI01000033">
    <property type="protein sequence ID" value="ORY73693.1"/>
    <property type="molecule type" value="Genomic_DNA"/>
</dbReference>
<feature type="transmembrane region" description="Helical" evidence="8">
    <location>
        <begin position="130"/>
        <end position="148"/>
    </location>
</feature>
<dbReference type="AlphaFoldDB" id="A0A1Y2EQ21"/>